<dbReference type="GO" id="GO:0016020">
    <property type="term" value="C:membrane"/>
    <property type="evidence" value="ECO:0007669"/>
    <property type="project" value="UniProtKB-SubCell"/>
</dbReference>
<keyword evidence="4 5" id="KW-0472">Membrane</keyword>
<reference evidence="7" key="2">
    <citation type="submission" date="2025-09" db="UniProtKB">
        <authorList>
            <consortium name="Ensembl"/>
        </authorList>
    </citation>
    <scope>IDENTIFICATION</scope>
</reference>
<dbReference type="InterPro" id="IPR001902">
    <property type="entry name" value="SLC26A/SulP_fam"/>
</dbReference>
<feature type="domain" description="STAS" evidence="6">
    <location>
        <begin position="456"/>
        <end position="534"/>
    </location>
</feature>
<feature type="transmembrane region" description="Helical" evidence="5">
    <location>
        <begin position="225"/>
        <end position="248"/>
    </location>
</feature>
<feature type="transmembrane region" description="Helical" evidence="5">
    <location>
        <begin position="421"/>
        <end position="440"/>
    </location>
</feature>
<organism evidence="7 8">
    <name type="scientific">Sinocyclocheilus anshuiensis</name>
    <dbReference type="NCBI Taxonomy" id="1608454"/>
    <lineage>
        <taxon>Eukaryota</taxon>
        <taxon>Metazoa</taxon>
        <taxon>Chordata</taxon>
        <taxon>Craniata</taxon>
        <taxon>Vertebrata</taxon>
        <taxon>Euteleostomi</taxon>
        <taxon>Actinopterygii</taxon>
        <taxon>Neopterygii</taxon>
        <taxon>Teleostei</taxon>
        <taxon>Ostariophysi</taxon>
        <taxon>Cypriniformes</taxon>
        <taxon>Cyprinidae</taxon>
        <taxon>Cyprininae</taxon>
        <taxon>Sinocyclocheilus</taxon>
    </lineage>
</organism>
<dbReference type="CDD" id="cd07042">
    <property type="entry name" value="STAS_SulP_like_sulfate_transporter"/>
    <property type="match status" value="1"/>
</dbReference>
<dbReference type="GO" id="GO:0008271">
    <property type="term" value="F:secondary active sulfate transmembrane transporter activity"/>
    <property type="evidence" value="ECO:0007669"/>
    <property type="project" value="InterPro"/>
</dbReference>
<dbReference type="AlphaFoldDB" id="A0A671T9Y0"/>
<feature type="transmembrane region" description="Helical" evidence="5">
    <location>
        <begin position="185"/>
        <end position="204"/>
    </location>
</feature>
<dbReference type="PANTHER" id="PTHR11814">
    <property type="entry name" value="SULFATE TRANSPORTER"/>
    <property type="match status" value="1"/>
</dbReference>
<keyword evidence="2 5" id="KW-0812">Transmembrane</keyword>
<evidence type="ECO:0000256" key="2">
    <source>
        <dbReference type="ARBA" id="ARBA00022692"/>
    </source>
</evidence>
<comment type="subcellular location">
    <subcellularLocation>
        <location evidence="1">Membrane</location>
        <topology evidence="1">Multi-pass membrane protein</topology>
    </subcellularLocation>
</comment>
<feature type="transmembrane region" description="Helical" evidence="5">
    <location>
        <begin position="62"/>
        <end position="79"/>
    </location>
</feature>
<protein>
    <submittedName>
        <fullName evidence="7">Sodium-independent sulfate anion transporter-like</fullName>
    </submittedName>
</protein>
<dbReference type="PROSITE" id="PS50801">
    <property type="entry name" value="STAS"/>
    <property type="match status" value="1"/>
</dbReference>
<evidence type="ECO:0000256" key="4">
    <source>
        <dbReference type="ARBA" id="ARBA00023136"/>
    </source>
</evidence>
<evidence type="ECO:0000259" key="6">
    <source>
        <dbReference type="PROSITE" id="PS50801"/>
    </source>
</evidence>
<dbReference type="InterPro" id="IPR011547">
    <property type="entry name" value="SLC26A/SulP_dom"/>
</dbReference>
<evidence type="ECO:0000313" key="7">
    <source>
        <dbReference type="Ensembl" id="ENSSANP00000105025.1"/>
    </source>
</evidence>
<dbReference type="Pfam" id="PF01740">
    <property type="entry name" value="STAS"/>
    <property type="match status" value="1"/>
</dbReference>
<dbReference type="Ensembl" id="ENSSANT00000111460.1">
    <property type="protein sequence ID" value="ENSSANP00000105025.1"/>
    <property type="gene ID" value="ENSSANG00000051402.1"/>
</dbReference>
<dbReference type="InterPro" id="IPR002645">
    <property type="entry name" value="STAS_dom"/>
</dbReference>
<proteinExistence type="predicted"/>
<dbReference type="PROSITE" id="PS01130">
    <property type="entry name" value="SLC26A"/>
    <property type="match status" value="1"/>
</dbReference>
<name>A0A671T9Y0_9TELE</name>
<evidence type="ECO:0000256" key="1">
    <source>
        <dbReference type="ARBA" id="ARBA00004141"/>
    </source>
</evidence>
<sequence length="534" mass="57656">MSEISRVSGIRCCAALRSCFPILTWLPGYNLTWLKMDLIAGLTVGLTAVPQALAYAEVAGLPVQYGLYSAFMGGFIYCIFGTSKDITLGPTAIMSLLCSAYIGGDPVFAVVLTLLCGIIQAGMALLRLGFLLDFISHPVIKGFTCAAAVTIGFGQVKNILGLKEIPQQFFLQVYYTFHKIPEARVGDVILGLCCLFFLVMLMLMKNSLGSSEHEAPLLVRSARRLVWSLATMRNALVVIAATGVAYSAEVTGHHFFSLTGKTAEGLPPFKAPPLSETVANGTVITFSDIAKVSDSGGLAVIPLMGVLESIAIAKAFSSLTNILGSFVSAYPVTGSFGRTAVNSQTGVCSPAGGIVTGVIVLLSLAFLMPLFFYIPKASLAAVIICAVSPMIDFRVPVQLWRVKRLDLLPFLVTFVVSFWEVQYGIVGGVVVSGFMLLHIVARPKVKVSCKCIFYEIALDSGLNFPVTEHLSRLVYKHDLQVSPRRCLVLDCAHVSSIDFTVIHELTELLKQFELRGVSMIFAGLKVEFNINRHV</sequence>
<gene>
    <name evidence="7" type="primary">LOC107704413</name>
</gene>
<dbReference type="Proteomes" id="UP000472260">
    <property type="component" value="Unassembled WGS sequence"/>
</dbReference>
<evidence type="ECO:0000256" key="3">
    <source>
        <dbReference type="ARBA" id="ARBA00022989"/>
    </source>
</evidence>
<evidence type="ECO:0000313" key="8">
    <source>
        <dbReference type="Proteomes" id="UP000472260"/>
    </source>
</evidence>
<feature type="transmembrane region" description="Helical" evidence="5">
    <location>
        <begin position="379"/>
        <end position="401"/>
    </location>
</feature>
<dbReference type="Pfam" id="PF00916">
    <property type="entry name" value="Sulfate_transp"/>
    <property type="match status" value="1"/>
</dbReference>
<feature type="transmembrane region" description="Helical" evidence="5">
    <location>
        <begin position="138"/>
        <end position="156"/>
    </location>
</feature>
<feature type="transmembrane region" description="Helical" evidence="5">
    <location>
        <begin position="38"/>
        <end position="56"/>
    </location>
</feature>
<dbReference type="InterPro" id="IPR018045">
    <property type="entry name" value="S04_transporter_CS"/>
</dbReference>
<accession>A0A671T9Y0</accession>
<evidence type="ECO:0000256" key="5">
    <source>
        <dbReference type="SAM" id="Phobius"/>
    </source>
</evidence>
<keyword evidence="3 5" id="KW-1133">Transmembrane helix</keyword>
<feature type="transmembrane region" description="Helical" evidence="5">
    <location>
        <begin position="351"/>
        <end position="372"/>
    </location>
</feature>
<keyword evidence="8" id="KW-1185">Reference proteome</keyword>
<reference evidence="7" key="1">
    <citation type="submission" date="2025-08" db="UniProtKB">
        <authorList>
            <consortium name="Ensembl"/>
        </authorList>
    </citation>
    <scope>IDENTIFICATION</scope>
</reference>
<dbReference type="InterPro" id="IPR036513">
    <property type="entry name" value="STAS_dom_sf"/>
</dbReference>
<dbReference type="SUPFAM" id="SSF52091">
    <property type="entry name" value="SpoIIaa-like"/>
    <property type="match status" value="1"/>
</dbReference>
<dbReference type="Gene3D" id="3.30.750.24">
    <property type="entry name" value="STAS domain"/>
    <property type="match status" value="1"/>
</dbReference>